<protein>
    <recommendedName>
        <fullName evidence="5">Putative 3-methyladenine DNA glycosylase</fullName>
        <ecNumber evidence="5">3.2.2.-</ecNumber>
    </recommendedName>
</protein>
<dbReference type="Pfam" id="PF02245">
    <property type="entry name" value="Pur_DNA_glyco"/>
    <property type="match status" value="1"/>
</dbReference>
<dbReference type="NCBIfam" id="NF002003">
    <property type="entry name" value="PRK00802.1-3"/>
    <property type="match status" value="1"/>
</dbReference>
<dbReference type="Gene3D" id="3.10.300.10">
    <property type="entry name" value="Methylpurine-DNA glycosylase (MPG)"/>
    <property type="match status" value="1"/>
</dbReference>
<sequence length="206" mass="22528">MGRADSVNDRNPPIARAELPDDTAALARFLIGKLVVRQLPEGRASGRIVETEAYVVGDAAGHGFRGMTPRNRSLFLERGHAYVYRAYGVSWMLNVSSEAAGTGTGVLIRALEPLEGIGLMQHNRGNERLRDLARGPGRLAMALRIDRSLDGLDLCRQGPLWLAHDDRERGEIGQSIRIGISKDADRPLRFYLRGSPFVSGPASLSK</sequence>
<organism evidence="6 7">
    <name type="scientific">Mesorhizobium shangrilense</name>
    <dbReference type="NCBI Taxonomy" id="460060"/>
    <lineage>
        <taxon>Bacteria</taxon>
        <taxon>Pseudomonadati</taxon>
        <taxon>Pseudomonadota</taxon>
        <taxon>Alphaproteobacteria</taxon>
        <taxon>Hyphomicrobiales</taxon>
        <taxon>Phyllobacteriaceae</taxon>
        <taxon>Mesorhizobium</taxon>
    </lineage>
</organism>
<dbReference type="InterPro" id="IPR011034">
    <property type="entry name" value="Formyl_transferase-like_C_sf"/>
</dbReference>
<reference evidence="6 7" key="1">
    <citation type="submission" date="2024-06" db="EMBL/GenBank/DDBJ databases">
        <authorList>
            <person name="Kim D.-U."/>
        </authorList>
    </citation>
    <scope>NUCLEOTIDE SEQUENCE [LARGE SCALE GENOMIC DNA]</scope>
    <source>
        <strain evidence="6 7">KACC15460</strain>
    </source>
</reference>
<keyword evidence="7" id="KW-1185">Reference proteome</keyword>
<dbReference type="HAMAP" id="MF_00527">
    <property type="entry name" value="3MGH"/>
    <property type="match status" value="1"/>
</dbReference>
<dbReference type="GO" id="GO:0016798">
    <property type="term" value="F:hydrolase activity, acting on glycosyl bonds"/>
    <property type="evidence" value="ECO:0007669"/>
    <property type="project" value="UniProtKB-KW"/>
</dbReference>
<dbReference type="EC" id="3.2.2.-" evidence="5"/>
<evidence type="ECO:0000313" key="7">
    <source>
        <dbReference type="Proteomes" id="UP001548832"/>
    </source>
</evidence>
<keyword evidence="3 5" id="KW-0378">Hydrolase</keyword>
<comment type="caution">
    <text evidence="6">The sequence shown here is derived from an EMBL/GenBank/DDBJ whole genome shotgun (WGS) entry which is preliminary data.</text>
</comment>
<comment type="similarity">
    <text evidence="1 5">Belongs to the DNA glycosylase MPG family.</text>
</comment>
<gene>
    <name evidence="6" type="ORF">ABVQ20_01905</name>
</gene>
<evidence type="ECO:0000256" key="3">
    <source>
        <dbReference type="ARBA" id="ARBA00022801"/>
    </source>
</evidence>
<proteinExistence type="inferred from homology"/>
<evidence type="ECO:0000256" key="4">
    <source>
        <dbReference type="ARBA" id="ARBA00023204"/>
    </source>
</evidence>
<dbReference type="InterPro" id="IPR036995">
    <property type="entry name" value="MPG_sf"/>
</dbReference>
<dbReference type="NCBIfam" id="TIGR00567">
    <property type="entry name" value="3mg"/>
    <property type="match status" value="1"/>
</dbReference>
<dbReference type="CDD" id="cd00540">
    <property type="entry name" value="AAG"/>
    <property type="match status" value="1"/>
</dbReference>
<accession>A0ABV2D6R2</accession>
<dbReference type="PANTHER" id="PTHR10429:SF0">
    <property type="entry name" value="DNA-3-METHYLADENINE GLYCOSYLASE"/>
    <property type="match status" value="1"/>
</dbReference>
<dbReference type="InterPro" id="IPR003180">
    <property type="entry name" value="MPG"/>
</dbReference>
<keyword evidence="2 5" id="KW-0227">DNA damage</keyword>
<dbReference type="PANTHER" id="PTHR10429">
    <property type="entry name" value="DNA-3-METHYLADENINE GLYCOSYLASE"/>
    <property type="match status" value="1"/>
</dbReference>
<evidence type="ECO:0000256" key="1">
    <source>
        <dbReference type="ARBA" id="ARBA00009232"/>
    </source>
</evidence>
<keyword evidence="4 5" id="KW-0234">DNA repair</keyword>
<evidence type="ECO:0000313" key="6">
    <source>
        <dbReference type="EMBL" id="MET2825725.1"/>
    </source>
</evidence>
<name>A0ABV2D6R2_9HYPH</name>
<dbReference type="EMBL" id="JBEWSZ010000001">
    <property type="protein sequence ID" value="MET2825725.1"/>
    <property type="molecule type" value="Genomic_DNA"/>
</dbReference>
<evidence type="ECO:0000256" key="5">
    <source>
        <dbReference type="HAMAP-Rule" id="MF_00527"/>
    </source>
</evidence>
<keyword evidence="6" id="KW-0326">Glycosidase</keyword>
<dbReference type="Proteomes" id="UP001548832">
    <property type="component" value="Unassembled WGS sequence"/>
</dbReference>
<evidence type="ECO:0000256" key="2">
    <source>
        <dbReference type="ARBA" id="ARBA00022763"/>
    </source>
</evidence>
<dbReference type="SUPFAM" id="SSF50486">
    <property type="entry name" value="FMT C-terminal domain-like"/>
    <property type="match status" value="1"/>
</dbReference>
<dbReference type="RefSeq" id="WP_354457809.1">
    <property type="nucleotide sequence ID" value="NZ_JBEWSZ010000001.1"/>
</dbReference>